<dbReference type="Pfam" id="PF14289">
    <property type="entry name" value="DUF4369"/>
    <property type="match status" value="1"/>
</dbReference>
<dbReference type="Pfam" id="PF00578">
    <property type="entry name" value="AhpC-TSA"/>
    <property type="match status" value="1"/>
</dbReference>
<dbReference type="PANTHER" id="PTHR42852:SF6">
    <property type="entry name" value="THIOL:DISULFIDE INTERCHANGE PROTEIN DSBE"/>
    <property type="match status" value="1"/>
</dbReference>
<evidence type="ECO:0000256" key="5">
    <source>
        <dbReference type="SAM" id="SignalP"/>
    </source>
</evidence>
<protein>
    <submittedName>
        <fullName evidence="7">AhpC/TSA family protein</fullName>
    </submittedName>
</protein>
<dbReference type="Proteomes" id="UP000298337">
    <property type="component" value="Unassembled WGS sequence"/>
</dbReference>
<dbReference type="GO" id="GO:0016209">
    <property type="term" value="F:antioxidant activity"/>
    <property type="evidence" value="ECO:0007669"/>
    <property type="project" value="InterPro"/>
</dbReference>
<name>A0A4Z0P009_9BACT</name>
<keyword evidence="4" id="KW-0676">Redox-active center</keyword>
<keyword evidence="2" id="KW-0201">Cytochrome c-type biogenesis</keyword>
<dbReference type="SUPFAM" id="SSF52833">
    <property type="entry name" value="Thioredoxin-like"/>
    <property type="match status" value="1"/>
</dbReference>
<keyword evidence="5" id="KW-0732">Signal</keyword>
<dbReference type="InterPro" id="IPR025380">
    <property type="entry name" value="DUF4369"/>
</dbReference>
<dbReference type="GO" id="GO:0017004">
    <property type="term" value="P:cytochrome complex assembly"/>
    <property type="evidence" value="ECO:0007669"/>
    <property type="project" value="UniProtKB-KW"/>
</dbReference>
<evidence type="ECO:0000256" key="1">
    <source>
        <dbReference type="ARBA" id="ARBA00004196"/>
    </source>
</evidence>
<dbReference type="OrthoDB" id="6399635at2"/>
<organism evidence="7 8">
    <name type="scientific">Hymenobacter fodinae</name>
    <dbReference type="NCBI Taxonomy" id="2510796"/>
    <lineage>
        <taxon>Bacteria</taxon>
        <taxon>Pseudomonadati</taxon>
        <taxon>Bacteroidota</taxon>
        <taxon>Cytophagia</taxon>
        <taxon>Cytophagales</taxon>
        <taxon>Hymenobacteraceae</taxon>
        <taxon>Hymenobacter</taxon>
    </lineage>
</organism>
<feature type="signal peptide" evidence="5">
    <location>
        <begin position="1"/>
        <end position="20"/>
    </location>
</feature>
<keyword evidence="8" id="KW-1185">Reference proteome</keyword>
<dbReference type="InterPro" id="IPR050553">
    <property type="entry name" value="Thioredoxin_ResA/DsbE_sf"/>
</dbReference>
<dbReference type="GO" id="GO:0016491">
    <property type="term" value="F:oxidoreductase activity"/>
    <property type="evidence" value="ECO:0007669"/>
    <property type="project" value="InterPro"/>
</dbReference>
<dbReference type="InterPro" id="IPR013766">
    <property type="entry name" value="Thioredoxin_domain"/>
</dbReference>
<dbReference type="RefSeq" id="WP_135436888.1">
    <property type="nucleotide sequence ID" value="NZ_SRLA01000007.1"/>
</dbReference>
<evidence type="ECO:0000313" key="8">
    <source>
        <dbReference type="Proteomes" id="UP000298337"/>
    </source>
</evidence>
<reference evidence="7 8" key="1">
    <citation type="submission" date="2019-04" db="EMBL/GenBank/DDBJ databases">
        <authorList>
            <person name="Feng G."/>
            <person name="Zhang J."/>
            <person name="Zhu H."/>
        </authorList>
    </citation>
    <scope>NUCLEOTIDE SEQUENCE [LARGE SCALE GENOMIC DNA]</scope>
    <source>
        <strain evidence="7 8">92R-1</strain>
    </source>
</reference>
<dbReference type="AlphaFoldDB" id="A0A4Z0P009"/>
<gene>
    <name evidence="7" type="ORF">EU556_24575</name>
</gene>
<evidence type="ECO:0000256" key="2">
    <source>
        <dbReference type="ARBA" id="ARBA00022748"/>
    </source>
</evidence>
<dbReference type="EMBL" id="SRLA01000007">
    <property type="protein sequence ID" value="TGE03788.1"/>
    <property type="molecule type" value="Genomic_DNA"/>
</dbReference>
<proteinExistence type="predicted"/>
<dbReference type="InterPro" id="IPR036249">
    <property type="entry name" value="Thioredoxin-like_sf"/>
</dbReference>
<accession>A0A4Z0P009</accession>
<dbReference type="PANTHER" id="PTHR42852">
    <property type="entry name" value="THIOL:DISULFIDE INTERCHANGE PROTEIN DSBE"/>
    <property type="match status" value="1"/>
</dbReference>
<dbReference type="InterPro" id="IPR000866">
    <property type="entry name" value="AhpC/TSA"/>
</dbReference>
<feature type="domain" description="Thioredoxin" evidence="6">
    <location>
        <begin position="239"/>
        <end position="380"/>
    </location>
</feature>
<dbReference type="InterPro" id="IPR017937">
    <property type="entry name" value="Thioredoxin_CS"/>
</dbReference>
<evidence type="ECO:0000259" key="6">
    <source>
        <dbReference type="PROSITE" id="PS51352"/>
    </source>
</evidence>
<sequence length="380" mass="41674">MKSLLSILLILLPFLSPAQTAGNQPEAYTVKGQLNPKAGVSRVYLFYILHKVRVLDSARVEHGRFQFRGALPEPVPALLSFTYRGAPYRPTENAAPFFLEEGSITITTPDSARQAVATGTPLNSESNALAVSLKPLQDQQDAIRQEFAAQPAERRQDSAYAAATEARLAALELQQRQAYAAYIQAHPSSRFSLFALQHYGGPTPEVESFARLYQTLAPTLRRSPIGQRLGQQIAALQRVAIGALAPDFVQHTPEGKPVRLSELRGKYVLIDFWASWCGPCREENPNLVKTYAQYKDKGFTVLGVSLDRPGAREAWVKAIAADGLPWLQVSDLTRPNAAAEAYGVQTIPQNFLLDPAGRIVATNLRGETLKQKLAELLGKS</sequence>
<evidence type="ECO:0000256" key="4">
    <source>
        <dbReference type="ARBA" id="ARBA00023284"/>
    </source>
</evidence>
<dbReference type="GO" id="GO:0030313">
    <property type="term" value="C:cell envelope"/>
    <property type="evidence" value="ECO:0007669"/>
    <property type="project" value="UniProtKB-SubCell"/>
</dbReference>
<dbReference type="PROSITE" id="PS51352">
    <property type="entry name" value="THIOREDOXIN_2"/>
    <property type="match status" value="1"/>
</dbReference>
<evidence type="ECO:0000256" key="3">
    <source>
        <dbReference type="ARBA" id="ARBA00023157"/>
    </source>
</evidence>
<comment type="subcellular location">
    <subcellularLocation>
        <location evidence="1">Cell envelope</location>
    </subcellularLocation>
</comment>
<dbReference type="Gene3D" id="3.40.30.10">
    <property type="entry name" value="Glutaredoxin"/>
    <property type="match status" value="1"/>
</dbReference>
<keyword evidence="3" id="KW-1015">Disulfide bond</keyword>
<dbReference type="PROSITE" id="PS00194">
    <property type="entry name" value="THIOREDOXIN_1"/>
    <property type="match status" value="1"/>
</dbReference>
<dbReference type="CDD" id="cd02966">
    <property type="entry name" value="TlpA_like_family"/>
    <property type="match status" value="1"/>
</dbReference>
<evidence type="ECO:0000313" key="7">
    <source>
        <dbReference type="EMBL" id="TGE03788.1"/>
    </source>
</evidence>
<comment type="caution">
    <text evidence="7">The sequence shown here is derived from an EMBL/GenBank/DDBJ whole genome shotgun (WGS) entry which is preliminary data.</text>
</comment>
<feature type="chain" id="PRO_5021490397" evidence="5">
    <location>
        <begin position="21"/>
        <end position="380"/>
    </location>
</feature>